<dbReference type="HOGENOM" id="CLU_1317259_0_0_1"/>
<proteinExistence type="predicted"/>
<name>A0A0E0C0Y1_9ORYZ</name>
<sequence>MRSHQSMGMHCALCIPVQHLAYVRAVVGRTAHKAPSELVPMGLPPTAPHLGAELELTAAIAVVGVCYCCHWRLKVKFLGRRLHATGHALVGHEEVGRVGLRLREAPPEVGEKRAAADGAASSEVEGCEGPPWRRGAAAASASEVAALGGENGMARENKSDVCEMEGAIRILSRTSEVFLVAPRLASGSGSSGVNATGMDANATSWKITT</sequence>
<organism evidence="2">
    <name type="scientific">Oryza meridionalis</name>
    <dbReference type="NCBI Taxonomy" id="40149"/>
    <lineage>
        <taxon>Eukaryota</taxon>
        <taxon>Viridiplantae</taxon>
        <taxon>Streptophyta</taxon>
        <taxon>Embryophyta</taxon>
        <taxon>Tracheophyta</taxon>
        <taxon>Spermatophyta</taxon>
        <taxon>Magnoliopsida</taxon>
        <taxon>Liliopsida</taxon>
        <taxon>Poales</taxon>
        <taxon>Poaceae</taxon>
        <taxon>BOP clade</taxon>
        <taxon>Oryzoideae</taxon>
        <taxon>Oryzeae</taxon>
        <taxon>Oryzinae</taxon>
        <taxon>Oryza</taxon>
    </lineage>
</organism>
<dbReference type="Gramene" id="OMERI01G11700.1">
    <property type="protein sequence ID" value="OMERI01G11700.1"/>
    <property type="gene ID" value="OMERI01G11700"/>
</dbReference>
<feature type="region of interest" description="Disordered" evidence="1">
    <location>
        <begin position="109"/>
        <end position="134"/>
    </location>
</feature>
<evidence type="ECO:0000313" key="3">
    <source>
        <dbReference type="Proteomes" id="UP000008021"/>
    </source>
</evidence>
<evidence type="ECO:0000256" key="1">
    <source>
        <dbReference type="SAM" id="MobiDB-lite"/>
    </source>
</evidence>
<accession>A0A0E0C0Y1</accession>
<dbReference type="EnsemblPlants" id="OMERI01G11700.1">
    <property type="protein sequence ID" value="OMERI01G11700.1"/>
    <property type="gene ID" value="OMERI01G11700"/>
</dbReference>
<reference evidence="2" key="2">
    <citation type="submission" date="2018-05" db="EMBL/GenBank/DDBJ databases">
        <title>OmerRS3 (Oryza meridionalis Reference Sequence Version 3).</title>
        <authorList>
            <person name="Zhang J."/>
            <person name="Kudrna D."/>
            <person name="Lee S."/>
            <person name="Talag J."/>
            <person name="Welchert J."/>
            <person name="Wing R.A."/>
        </authorList>
    </citation>
    <scope>NUCLEOTIDE SEQUENCE [LARGE SCALE GENOMIC DNA]</scope>
    <source>
        <strain evidence="2">cv. OR44</strain>
    </source>
</reference>
<dbReference type="AlphaFoldDB" id="A0A0E0C0Y1"/>
<evidence type="ECO:0000313" key="2">
    <source>
        <dbReference type="EnsemblPlants" id="OMERI01G11700.1"/>
    </source>
</evidence>
<dbReference type="Proteomes" id="UP000008021">
    <property type="component" value="Chromosome 1"/>
</dbReference>
<keyword evidence="3" id="KW-1185">Reference proteome</keyword>
<reference evidence="2" key="1">
    <citation type="submission" date="2015-04" db="UniProtKB">
        <authorList>
            <consortium name="EnsemblPlants"/>
        </authorList>
    </citation>
    <scope>IDENTIFICATION</scope>
</reference>
<protein>
    <submittedName>
        <fullName evidence="2">Uncharacterized protein</fullName>
    </submittedName>
</protein>